<dbReference type="Gene3D" id="3.30.530.20">
    <property type="match status" value="1"/>
</dbReference>
<dbReference type="EMBL" id="BLLK01000058">
    <property type="protein sequence ID" value="GFH57711.1"/>
    <property type="molecule type" value="Genomic_DNA"/>
</dbReference>
<protein>
    <recommendedName>
        <fullName evidence="4">START domain-containing protein</fullName>
    </recommendedName>
</protein>
<sequence length="333" mass="37713">MFYNRNKLGLALLSCLSVQQIQMALAFSVFPAQKNMCRYVPTVQDEDVDIELPDFDKLFQTIREVSPLASLAMNCETGGFEVADKNYPPSLKWKNVESKKGATVHRIEKVENYNGSKFPVVRFRSSLEGPCLGSKMVEYIMKLEERAQWDPQIDDLSEIYTAKDVKEVQSIVGDDYGKCAMFGVGYTKTKRYLVVDGREQLTLCGLQEFPTGASIIWGVEMETRNDHMFPEGSRSTRAKTLLYTTTLVPTGDNTFDAEYCLQLDTGGNLPSFLTTPIMIDSVKTLFSQAKKDFEDEEGIKKWMEENLKVDDKTEVADTEEELRNEKLGLLMTP</sequence>
<feature type="chain" id="PRO_5042164034" description="START domain-containing protein" evidence="1">
    <location>
        <begin position="27"/>
        <end position="333"/>
    </location>
</feature>
<comment type="caution">
    <text evidence="2">The sequence shown here is derived from an EMBL/GenBank/DDBJ whole genome shotgun (WGS) entry which is preliminary data.</text>
</comment>
<name>A0AAD3D6Q6_9STRA</name>
<organism evidence="2 3">
    <name type="scientific">Chaetoceros tenuissimus</name>
    <dbReference type="NCBI Taxonomy" id="426638"/>
    <lineage>
        <taxon>Eukaryota</taxon>
        <taxon>Sar</taxon>
        <taxon>Stramenopiles</taxon>
        <taxon>Ochrophyta</taxon>
        <taxon>Bacillariophyta</taxon>
        <taxon>Coscinodiscophyceae</taxon>
        <taxon>Chaetocerotophycidae</taxon>
        <taxon>Chaetocerotales</taxon>
        <taxon>Chaetocerotaceae</taxon>
        <taxon>Chaetoceros</taxon>
    </lineage>
</organism>
<keyword evidence="1" id="KW-0732">Signal</keyword>
<dbReference type="InterPro" id="IPR023393">
    <property type="entry name" value="START-like_dom_sf"/>
</dbReference>
<evidence type="ECO:0008006" key="4">
    <source>
        <dbReference type="Google" id="ProtNLM"/>
    </source>
</evidence>
<reference evidence="2 3" key="1">
    <citation type="journal article" date="2021" name="Sci. Rep.">
        <title>The genome of the diatom Chaetoceros tenuissimus carries an ancient integrated fragment of an extant virus.</title>
        <authorList>
            <person name="Hongo Y."/>
            <person name="Kimura K."/>
            <person name="Takaki Y."/>
            <person name="Yoshida Y."/>
            <person name="Baba S."/>
            <person name="Kobayashi G."/>
            <person name="Nagasaki K."/>
            <person name="Hano T."/>
            <person name="Tomaru Y."/>
        </authorList>
    </citation>
    <scope>NUCLEOTIDE SEQUENCE [LARGE SCALE GENOMIC DNA]</scope>
    <source>
        <strain evidence="2 3">NIES-3715</strain>
    </source>
</reference>
<dbReference type="AlphaFoldDB" id="A0AAD3D6Q6"/>
<keyword evidence="3" id="KW-1185">Reference proteome</keyword>
<accession>A0AAD3D6Q6</accession>
<feature type="signal peptide" evidence="1">
    <location>
        <begin position="1"/>
        <end position="26"/>
    </location>
</feature>
<dbReference type="SUPFAM" id="SSF55961">
    <property type="entry name" value="Bet v1-like"/>
    <property type="match status" value="1"/>
</dbReference>
<proteinExistence type="predicted"/>
<evidence type="ECO:0000313" key="3">
    <source>
        <dbReference type="Proteomes" id="UP001054902"/>
    </source>
</evidence>
<dbReference type="Proteomes" id="UP001054902">
    <property type="component" value="Unassembled WGS sequence"/>
</dbReference>
<evidence type="ECO:0000256" key="1">
    <source>
        <dbReference type="SAM" id="SignalP"/>
    </source>
</evidence>
<gene>
    <name evidence="2" type="ORF">CTEN210_14187</name>
</gene>
<evidence type="ECO:0000313" key="2">
    <source>
        <dbReference type="EMBL" id="GFH57711.1"/>
    </source>
</evidence>